<dbReference type="AlphaFoldDB" id="A0A9X0G2J5"/>
<proteinExistence type="predicted"/>
<dbReference type="CDD" id="cd00093">
    <property type="entry name" value="HTH_XRE"/>
    <property type="match status" value="1"/>
</dbReference>
<dbReference type="PROSITE" id="PS50943">
    <property type="entry name" value="HTH_CROC1"/>
    <property type="match status" value="1"/>
</dbReference>
<dbReference type="SUPFAM" id="SSF47413">
    <property type="entry name" value="lambda repressor-like DNA-binding domains"/>
    <property type="match status" value="1"/>
</dbReference>
<name>A0A9X0G2J5_BACCE</name>
<evidence type="ECO:0000313" key="3">
    <source>
        <dbReference type="Proteomes" id="UP000036243"/>
    </source>
</evidence>
<dbReference type="Gene3D" id="1.10.260.40">
    <property type="entry name" value="lambda repressor-like DNA-binding domains"/>
    <property type="match status" value="1"/>
</dbReference>
<evidence type="ECO:0000313" key="2">
    <source>
        <dbReference type="EMBL" id="KMP12922.1"/>
    </source>
</evidence>
<sequence>MMRLWLLEKRKHKEKTQDYIACKVRISRSMYAMIESGERNPSVPVAKNIAKVLNFDWTLFFED</sequence>
<accession>A0A9X0G2J5</accession>
<dbReference type="Pfam" id="PF01381">
    <property type="entry name" value="HTH_3"/>
    <property type="match status" value="1"/>
</dbReference>
<dbReference type="InterPro" id="IPR001387">
    <property type="entry name" value="Cro/C1-type_HTH"/>
</dbReference>
<evidence type="ECO:0000259" key="1">
    <source>
        <dbReference type="PROSITE" id="PS50943"/>
    </source>
</evidence>
<reference evidence="2 3" key="1">
    <citation type="submission" date="2015-02" db="EMBL/GenBank/DDBJ databases">
        <title>Evolution of B. cereus sensu lato: Distribution, horizontal transfer and duplication of chromosomal virulence genes.</title>
        <authorList>
            <person name="Boehm M.-E."/>
            <person name="Huptas C."/>
            <person name="Krey V.M."/>
            <person name="Scherer S."/>
        </authorList>
    </citation>
    <scope>NUCLEOTIDE SEQUENCE [LARGE SCALE GENOMIC DNA]</scope>
    <source>
        <strain evidence="2 3">#17</strain>
    </source>
</reference>
<dbReference type="GO" id="GO:0003677">
    <property type="term" value="F:DNA binding"/>
    <property type="evidence" value="ECO:0007669"/>
    <property type="project" value="InterPro"/>
</dbReference>
<organism evidence="2 3">
    <name type="scientific">Bacillus cereus</name>
    <dbReference type="NCBI Taxonomy" id="1396"/>
    <lineage>
        <taxon>Bacteria</taxon>
        <taxon>Bacillati</taxon>
        <taxon>Bacillota</taxon>
        <taxon>Bacilli</taxon>
        <taxon>Bacillales</taxon>
        <taxon>Bacillaceae</taxon>
        <taxon>Bacillus</taxon>
        <taxon>Bacillus cereus group</taxon>
    </lineage>
</organism>
<feature type="domain" description="HTH cro/C1-type" evidence="1">
    <location>
        <begin position="6"/>
        <end position="60"/>
    </location>
</feature>
<dbReference type="Proteomes" id="UP000036243">
    <property type="component" value="Unassembled WGS sequence"/>
</dbReference>
<dbReference type="SMART" id="SM00530">
    <property type="entry name" value="HTH_XRE"/>
    <property type="match status" value="1"/>
</dbReference>
<dbReference type="InterPro" id="IPR010982">
    <property type="entry name" value="Lambda_DNA-bd_dom_sf"/>
</dbReference>
<dbReference type="EMBL" id="JYFW01000044">
    <property type="protein sequence ID" value="KMP12922.1"/>
    <property type="molecule type" value="Genomic_DNA"/>
</dbReference>
<gene>
    <name evidence="2" type="ORF">TQ94_29105</name>
</gene>
<protein>
    <submittedName>
        <fullName evidence="2">Transcriptional regulator</fullName>
    </submittedName>
</protein>
<comment type="caution">
    <text evidence="2">The sequence shown here is derived from an EMBL/GenBank/DDBJ whole genome shotgun (WGS) entry which is preliminary data.</text>
</comment>